<dbReference type="PANTHER" id="PTHR48111:SF4">
    <property type="entry name" value="DNA-BINDING DUAL TRANSCRIPTIONAL REGULATOR OMPR"/>
    <property type="match status" value="1"/>
</dbReference>
<dbReference type="SMART" id="SM00448">
    <property type="entry name" value="REC"/>
    <property type="match status" value="1"/>
</dbReference>
<evidence type="ECO:0000256" key="8">
    <source>
        <dbReference type="SAM" id="MobiDB-lite"/>
    </source>
</evidence>
<dbReference type="EMBL" id="CP000152">
    <property type="protein sequence ID" value="ABB11022.1"/>
    <property type="molecule type" value="Genomic_DNA"/>
</dbReference>
<feature type="compositionally biased region" description="Basic and acidic residues" evidence="8">
    <location>
        <begin position="69"/>
        <end position="97"/>
    </location>
</feature>
<protein>
    <submittedName>
        <fullName evidence="11">Two component transcriptional regulator, winged helix family</fullName>
    </submittedName>
</protein>
<dbReference type="HOGENOM" id="CLU_697706_0_0_4"/>
<keyword evidence="3" id="KW-0805">Transcription regulation</keyword>
<name>Q398T9_BURL3</name>
<evidence type="ECO:0000313" key="12">
    <source>
        <dbReference type="Proteomes" id="UP000002705"/>
    </source>
</evidence>
<dbReference type="InterPro" id="IPR011006">
    <property type="entry name" value="CheY-like_superfamily"/>
</dbReference>
<dbReference type="SUPFAM" id="SSF52172">
    <property type="entry name" value="CheY-like"/>
    <property type="match status" value="1"/>
</dbReference>
<evidence type="ECO:0000256" key="2">
    <source>
        <dbReference type="ARBA" id="ARBA00023012"/>
    </source>
</evidence>
<dbReference type="PROSITE" id="PS50110">
    <property type="entry name" value="RESPONSE_REGULATORY"/>
    <property type="match status" value="1"/>
</dbReference>
<feature type="modified residue" description="4-aspartylphosphate" evidence="6">
    <location>
        <position position="213"/>
    </location>
</feature>
<dbReference type="KEGG" id="bur:Bcep18194_B0908"/>
<keyword evidence="4 7" id="KW-0238">DNA-binding</keyword>
<keyword evidence="5" id="KW-0804">Transcription</keyword>
<dbReference type="GO" id="GO:0000156">
    <property type="term" value="F:phosphorelay response regulator activity"/>
    <property type="evidence" value="ECO:0007669"/>
    <property type="project" value="TreeGrafter"/>
</dbReference>
<evidence type="ECO:0000256" key="6">
    <source>
        <dbReference type="PROSITE-ProRule" id="PRU00169"/>
    </source>
</evidence>
<dbReference type="PROSITE" id="PS51755">
    <property type="entry name" value="OMPR_PHOB"/>
    <property type="match status" value="1"/>
</dbReference>
<dbReference type="GO" id="GO:0000976">
    <property type="term" value="F:transcription cis-regulatory region binding"/>
    <property type="evidence" value="ECO:0007669"/>
    <property type="project" value="TreeGrafter"/>
</dbReference>
<dbReference type="CDD" id="cd17574">
    <property type="entry name" value="REC_OmpR"/>
    <property type="match status" value="1"/>
</dbReference>
<feature type="region of interest" description="Disordered" evidence="8">
    <location>
        <begin position="61"/>
        <end position="113"/>
    </location>
</feature>
<keyword evidence="2" id="KW-0902">Two-component regulatory system</keyword>
<dbReference type="SUPFAM" id="SSF46894">
    <property type="entry name" value="C-terminal effector domain of the bipartite response regulators"/>
    <property type="match status" value="1"/>
</dbReference>
<dbReference type="InterPro" id="IPR001867">
    <property type="entry name" value="OmpR/PhoB-type_DNA-bd"/>
</dbReference>
<feature type="DNA-binding region" description="OmpR/PhoB-type" evidence="7">
    <location>
        <begin position="292"/>
        <end position="391"/>
    </location>
</feature>
<reference evidence="11" key="1">
    <citation type="submission" date="2005-10" db="EMBL/GenBank/DDBJ databases">
        <title>Complete sequence of chromosome 2 of Burkholderia sp. 383.</title>
        <authorList>
            <consortium name="US DOE Joint Genome Institute"/>
            <person name="Copeland A."/>
            <person name="Lucas S."/>
            <person name="Lapidus A."/>
            <person name="Barry K."/>
            <person name="Detter J.C."/>
            <person name="Glavina T."/>
            <person name="Hammon N."/>
            <person name="Israni S."/>
            <person name="Pitluck S."/>
            <person name="Chain P."/>
            <person name="Malfatti S."/>
            <person name="Shin M."/>
            <person name="Vergez L."/>
            <person name="Schmutz J."/>
            <person name="Larimer F."/>
            <person name="Land M."/>
            <person name="Kyrpides N."/>
            <person name="Lykidis A."/>
            <person name="Richardson P."/>
        </authorList>
    </citation>
    <scope>NUCLEOTIDE SEQUENCE [LARGE SCALE GENOMIC DNA]</scope>
    <source>
        <strain evidence="11">383</strain>
    </source>
</reference>
<dbReference type="PATRIC" id="fig|482957.22.peg.4540"/>
<evidence type="ECO:0000256" key="1">
    <source>
        <dbReference type="ARBA" id="ARBA00022553"/>
    </source>
</evidence>
<dbReference type="Gene3D" id="1.10.10.10">
    <property type="entry name" value="Winged helix-like DNA-binding domain superfamily/Winged helix DNA-binding domain"/>
    <property type="match status" value="1"/>
</dbReference>
<dbReference type="GO" id="GO:0005829">
    <property type="term" value="C:cytosol"/>
    <property type="evidence" value="ECO:0007669"/>
    <property type="project" value="TreeGrafter"/>
</dbReference>
<dbReference type="Gene3D" id="3.40.50.2300">
    <property type="match status" value="1"/>
</dbReference>
<evidence type="ECO:0000259" key="9">
    <source>
        <dbReference type="PROSITE" id="PS50110"/>
    </source>
</evidence>
<dbReference type="SMART" id="SM00862">
    <property type="entry name" value="Trans_reg_C"/>
    <property type="match status" value="1"/>
</dbReference>
<dbReference type="InterPro" id="IPR039420">
    <property type="entry name" value="WalR-like"/>
</dbReference>
<evidence type="ECO:0000313" key="11">
    <source>
        <dbReference type="EMBL" id="ABB11022.1"/>
    </source>
</evidence>
<evidence type="ECO:0000256" key="7">
    <source>
        <dbReference type="PROSITE-ProRule" id="PRU01091"/>
    </source>
</evidence>
<dbReference type="GO" id="GO:0032993">
    <property type="term" value="C:protein-DNA complex"/>
    <property type="evidence" value="ECO:0007669"/>
    <property type="project" value="TreeGrafter"/>
</dbReference>
<dbReference type="InterPro" id="IPR001789">
    <property type="entry name" value="Sig_transdc_resp-reg_receiver"/>
</dbReference>
<dbReference type="CDD" id="cd00383">
    <property type="entry name" value="trans_reg_C"/>
    <property type="match status" value="1"/>
</dbReference>
<dbReference type="GO" id="GO:0006355">
    <property type="term" value="P:regulation of DNA-templated transcription"/>
    <property type="evidence" value="ECO:0007669"/>
    <property type="project" value="InterPro"/>
</dbReference>
<evidence type="ECO:0000256" key="3">
    <source>
        <dbReference type="ARBA" id="ARBA00023015"/>
    </source>
</evidence>
<feature type="region of interest" description="Disordered" evidence="8">
    <location>
        <begin position="136"/>
        <end position="156"/>
    </location>
</feature>
<dbReference type="AlphaFoldDB" id="Q398T9"/>
<evidence type="ECO:0000256" key="5">
    <source>
        <dbReference type="ARBA" id="ARBA00023163"/>
    </source>
</evidence>
<dbReference type="Pfam" id="PF00486">
    <property type="entry name" value="Trans_reg_C"/>
    <property type="match status" value="1"/>
</dbReference>
<feature type="domain" description="OmpR/PhoB-type" evidence="10">
    <location>
        <begin position="292"/>
        <end position="391"/>
    </location>
</feature>
<evidence type="ECO:0000256" key="4">
    <source>
        <dbReference type="ARBA" id="ARBA00023125"/>
    </source>
</evidence>
<gene>
    <name evidence="11" type="ordered locus">Bcep18194_B0908</name>
</gene>
<evidence type="ECO:0000259" key="10">
    <source>
        <dbReference type="PROSITE" id="PS51755"/>
    </source>
</evidence>
<sequence>MGAGALGVTRRRGVPLRFVSFSIRFINHPAGADRRPRKEKPHEVHQEDDCRRRFVYRLSSSVGPAGAARHGERRCTRRTRADAIADPLRQREHDARRQAHPRAGRRGHADGRAAFRRNRHAAQRLRHARAARRFHAPAHGGPLNPHDNPAAHGTGRQAMEQSCRIVVLDDEAELRNMLQRFLTGHGFQVRAVADGKRLDRLLQREPYDLLVLDLMMEPEDGLSVCRRLRAEGQTLPILMLTAKGDAADKVVGLETGADDYLAKPFLPDELVARVRALLRRQKMAAGEPTVTSQRLRFGAFTFDVGQQTLMRDGTPVEIHSAQMLLLHALGSSPNRAVSRENLLARARGRDHAALDRSVDVQILRLRQIVEDDPGKPRFIKTVWGIGYMLVAGVDS</sequence>
<dbReference type="PANTHER" id="PTHR48111">
    <property type="entry name" value="REGULATOR OF RPOS"/>
    <property type="match status" value="1"/>
</dbReference>
<dbReference type="Gene3D" id="6.10.250.690">
    <property type="match status" value="1"/>
</dbReference>
<feature type="domain" description="Response regulatory" evidence="9">
    <location>
        <begin position="164"/>
        <end position="278"/>
    </location>
</feature>
<accession>Q398T9</accession>
<keyword evidence="1 6" id="KW-0597">Phosphoprotein</keyword>
<dbReference type="Pfam" id="PF00072">
    <property type="entry name" value="Response_reg"/>
    <property type="match status" value="1"/>
</dbReference>
<proteinExistence type="predicted"/>
<dbReference type="InterPro" id="IPR016032">
    <property type="entry name" value="Sig_transdc_resp-reg_C-effctor"/>
</dbReference>
<dbReference type="Proteomes" id="UP000002705">
    <property type="component" value="Chromosome 2"/>
</dbReference>
<dbReference type="InterPro" id="IPR036388">
    <property type="entry name" value="WH-like_DNA-bd_sf"/>
</dbReference>
<organism evidence="11 12">
    <name type="scientific">Burkholderia lata (strain ATCC 17760 / DSM 23089 / LMG 22485 / NCIMB 9086 / R18194 / 383)</name>
    <dbReference type="NCBI Taxonomy" id="482957"/>
    <lineage>
        <taxon>Bacteria</taxon>
        <taxon>Pseudomonadati</taxon>
        <taxon>Pseudomonadota</taxon>
        <taxon>Betaproteobacteria</taxon>
        <taxon>Burkholderiales</taxon>
        <taxon>Burkholderiaceae</taxon>
        <taxon>Burkholderia</taxon>
        <taxon>Burkholderia cepacia complex</taxon>
    </lineage>
</organism>
<keyword evidence="12" id="KW-1185">Reference proteome</keyword>